<keyword evidence="2" id="KW-1185">Reference proteome</keyword>
<organism evidence="1 2">
    <name type="scientific">Gigaspora margarita</name>
    <dbReference type="NCBI Taxonomy" id="4874"/>
    <lineage>
        <taxon>Eukaryota</taxon>
        <taxon>Fungi</taxon>
        <taxon>Fungi incertae sedis</taxon>
        <taxon>Mucoromycota</taxon>
        <taxon>Glomeromycotina</taxon>
        <taxon>Glomeromycetes</taxon>
        <taxon>Diversisporales</taxon>
        <taxon>Gigasporaceae</taxon>
        <taxon>Gigaspora</taxon>
    </lineage>
</organism>
<reference evidence="1 2" key="1">
    <citation type="submission" date="2021-06" db="EMBL/GenBank/DDBJ databases">
        <authorList>
            <person name="Kallberg Y."/>
            <person name="Tangrot J."/>
            <person name="Rosling A."/>
        </authorList>
    </citation>
    <scope>NUCLEOTIDE SEQUENCE [LARGE SCALE GENOMIC DNA]</scope>
    <source>
        <strain evidence="1 2">120-4 pot B 10/14</strain>
    </source>
</reference>
<dbReference type="EMBL" id="CAJVQB010047901">
    <property type="protein sequence ID" value="CAG8833691.1"/>
    <property type="molecule type" value="Genomic_DNA"/>
</dbReference>
<feature type="non-terminal residue" evidence="1">
    <location>
        <position position="142"/>
    </location>
</feature>
<evidence type="ECO:0000313" key="2">
    <source>
        <dbReference type="Proteomes" id="UP000789901"/>
    </source>
</evidence>
<protein>
    <submittedName>
        <fullName evidence="1">16586_t:CDS:1</fullName>
    </submittedName>
</protein>
<gene>
    <name evidence="1" type="ORF">GMARGA_LOCUS31677</name>
</gene>
<dbReference type="Proteomes" id="UP000789901">
    <property type="component" value="Unassembled WGS sequence"/>
</dbReference>
<accession>A0ABN7WJR5</accession>
<name>A0ABN7WJR5_GIGMA</name>
<sequence length="142" mass="16806">MIIRILFPSTTQQNVNDPSNKHFIVDLNNEKTVGLQNSKNLLHTQKKSLVTKLIYNYLLNDVFDLLQCNNLEISDLQQKNLDKLFKYLKHFNKEFAKTNAHDNTFLKEKAKNLGSFYIQQRNVIIGNDIFRKVIKNKMDWYN</sequence>
<evidence type="ECO:0000313" key="1">
    <source>
        <dbReference type="EMBL" id="CAG8833691.1"/>
    </source>
</evidence>
<comment type="caution">
    <text evidence="1">The sequence shown here is derived from an EMBL/GenBank/DDBJ whole genome shotgun (WGS) entry which is preliminary data.</text>
</comment>
<proteinExistence type="predicted"/>